<organism evidence="1 2">
    <name type="scientific">Hohenbuehelia grisea</name>
    <dbReference type="NCBI Taxonomy" id="104357"/>
    <lineage>
        <taxon>Eukaryota</taxon>
        <taxon>Fungi</taxon>
        <taxon>Dikarya</taxon>
        <taxon>Basidiomycota</taxon>
        <taxon>Agaricomycotina</taxon>
        <taxon>Agaricomycetes</taxon>
        <taxon>Agaricomycetidae</taxon>
        <taxon>Agaricales</taxon>
        <taxon>Pleurotineae</taxon>
        <taxon>Pleurotaceae</taxon>
        <taxon>Hohenbuehelia</taxon>
    </lineage>
</organism>
<proteinExistence type="predicted"/>
<sequence length="71" mass="7712">MVYEPILRQRHMQVAHPAKRREQYAIQHGAFSSVDEPAAHIASVLALDVDVSASPSPAPACTWLKMTNTGG</sequence>
<reference evidence="2" key="1">
    <citation type="submission" date="2024-06" db="EMBL/GenBank/DDBJ databases">
        <title>Multi-omics analyses provide insights into the biosynthesis of the anticancer antibiotic pleurotin in Hohenbuehelia grisea.</title>
        <authorList>
            <person name="Weaver J.A."/>
            <person name="Alberti F."/>
        </authorList>
    </citation>
    <scope>NUCLEOTIDE SEQUENCE [LARGE SCALE GENOMIC DNA]</scope>
    <source>
        <strain evidence="2">T-177</strain>
    </source>
</reference>
<comment type="caution">
    <text evidence="1">The sequence shown here is derived from an EMBL/GenBank/DDBJ whole genome shotgun (WGS) entry which is preliminary data.</text>
</comment>
<evidence type="ECO:0000313" key="1">
    <source>
        <dbReference type="EMBL" id="KAL0959493.1"/>
    </source>
</evidence>
<dbReference type="EMBL" id="JASNQZ010000002">
    <property type="protein sequence ID" value="KAL0959493.1"/>
    <property type="molecule type" value="Genomic_DNA"/>
</dbReference>
<protein>
    <submittedName>
        <fullName evidence="1">Uncharacterized protein</fullName>
    </submittedName>
</protein>
<gene>
    <name evidence="1" type="ORF">HGRIS_011203</name>
</gene>
<accession>A0ABR3JUF6</accession>
<dbReference type="Proteomes" id="UP001556367">
    <property type="component" value="Unassembled WGS sequence"/>
</dbReference>
<evidence type="ECO:0000313" key="2">
    <source>
        <dbReference type="Proteomes" id="UP001556367"/>
    </source>
</evidence>
<name>A0ABR3JUF6_9AGAR</name>
<keyword evidence="2" id="KW-1185">Reference proteome</keyword>